<dbReference type="EMBL" id="PKSL01000049">
    <property type="protein sequence ID" value="POW10121.1"/>
    <property type="molecule type" value="Genomic_DNA"/>
</dbReference>
<sequence length="145" mass="16074">MKTSIQLVIVIGTLITACAGLISTITHENIEYNIVNALTDLHGVDGPLHNFVSDNAVRIGHTNIANDSPRKVGFYTNLPGSTYVLWLDPGEKGTLHFNKDYPWVLASGEPRANLNKEIYEILVPQVINMNEDVLGIMTFLRSLRD</sequence>
<protein>
    <submittedName>
        <fullName evidence="2">Uncharacterized protein</fullName>
    </submittedName>
</protein>
<accession>A0A2S4VKQ0</accession>
<evidence type="ECO:0000256" key="1">
    <source>
        <dbReference type="SAM" id="SignalP"/>
    </source>
</evidence>
<evidence type="ECO:0000313" key="2">
    <source>
        <dbReference type="EMBL" id="POW10121.1"/>
    </source>
</evidence>
<feature type="chain" id="PRO_5046137775" evidence="1">
    <location>
        <begin position="20"/>
        <end position="145"/>
    </location>
</feature>
<feature type="signal peptide" evidence="1">
    <location>
        <begin position="1"/>
        <end position="19"/>
    </location>
</feature>
<evidence type="ECO:0000313" key="3">
    <source>
        <dbReference type="Proteomes" id="UP000239156"/>
    </source>
</evidence>
<organism evidence="2 3">
    <name type="scientific">Puccinia striiformis</name>
    <dbReference type="NCBI Taxonomy" id="27350"/>
    <lineage>
        <taxon>Eukaryota</taxon>
        <taxon>Fungi</taxon>
        <taxon>Dikarya</taxon>
        <taxon>Basidiomycota</taxon>
        <taxon>Pucciniomycotina</taxon>
        <taxon>Pucciniomycetes</taxon>
        <taxon>Pucciniales</taxon>
        <taxon>Pucciniaceae</taxon>
        <taxon>Puccinia</taxon>
    </lineage>
</organism>
<proteinExistence type="predicted"/>
<gene>
    <name evidence="2" type="ORF">PSTT_06340</name>
</gene>
<reference evidence="2" key="1">
    <citation type="submission" date="2017-12" db="EMBL/GenBank/DDBJ databases">
        <title>Gene loss provides genomic basis for host adaptation in cereal stripe rust fungi.</title>
        <authorList>
            <person name="Xia C."/>
        </authorList>
    </citation>
    <scope>NUCLEOTIDE SEQUENCE [LARGE SCALE GENOMIC DNA]</scope>
    <source>
        <strain evidence="2">93-210</strain>
    </source>
</reference>
<comment type="caution">
    <text evidence="2">The sequence shown here is derived from an EMBL/GenBank/DDBJ whole genome shotgun (WGS) entry which is preliminary data.</text>
</comment>
<dbReference type="VEuPathDB" id="FungiDB:PSTT_06340"/>
<keyword evidence="3" id="KW-1185">Reference proteome</keyword>
<dbReference type="PROSITE" id="PS51257">
    <property type="entry name" value="PROKAR_LIPOPROTEIN"/>
    <property type="match status" value="1"/>
</dbReference>
<dbReference type="Proteomes" id="UP000239156">
    <property type="component" value="Unassembled WGS sequence"/>
</dbReference>
<name>A0A2S4VKQ0_9BASI</name>
<keyword evidence="1" id="KW-0732">Signal</keyword>
<dbReference type="VEuPathDB" id="FungiDB:PSHT_05347"/>